<evidence type="ECO:0000313" key="7">
    <source>
        <dbReference type="EMBL" id="HJH49083.1"/>
    </source>
</evidence>
<protein>
    <submittedName>
        <fullName evidence="7">ABC transporter permease</fullName>
    </submittedName>
</protein>
<feature type="transmembrane region" description="Helical" evidence="5">
    <location>
        <begin position="129"/>
        <end position="154"/>
    </location>
</feature>
<evidence type="ECO:0000256" key="2">
    <source>
        <dbReference type="ARBA" id="ARBA00022692"/>
    </source>
</evidence>
<keyword evidence="2 5" id="KW-0812">Transmembrane</keyword>
<gene>
    <name evidence="7" type="ORF">K8V39_02330</name>
</gene>
<comment type="caution">
    <text evidence="7">The sequence shown here is derived from an EMBL/GenBank/DDBJ whole genome shotgun (WGS) entry which is preliminary data.</text>
</comment>
<dbReference type="PANTHER" id="PTHR43027:SF2">
    <property type="entry name" value="TRANSPORT PERMEASE PROTEIN"/>
    <property type="match status" value="1"/>
</dbReference>
<dbReference type="Pfam" id="PF01061">
    <property type="entry name" value="ABC2_membrane"/>
    <property type="match status" value="1"/>
</dbReference>
<feature type="transmembrane region" description="Helical" evidence="5">
    <location>
        <begin position="166"/>
        <end position="188"/>
    </location>
</feature>
<evidence type="ECO:0000313" key="8">
    <source>
        <dbReference type="Proteomes" id="UP000813420"/>
    </source>
</evidence>
<dbReference type="PANTHER" id="PTHR43027">
    <property type="entry name" value="DOXORUBICIN RESISTANCE ABC TRANSPORTER PERMEASE PROTEIN DRRC-RELATED"/>
    <property type="match status" value="1"/>
</dbReference>
<evidence type="ECO:0000256" key="4">
    <source>
        <dbReference type="ARBA" id="ARBA00023136"/>
    </source>
</evidence>
<dbReference type="RefSeq" id="WP_277257364.1">
    <property type="nucleotide sequence ID" value="NZ_CAKNNN010000003.1"/>
</dbReference>
<dbReference type="InterPro" id="IPR052902">
    <property type="entry name" value="ABC-2_transporter"/>
</dbReference>
<feature type="transmembrane region" description="Helical" evidence="5">
    <location>
        <begin position="92"/>
        <end position="117"/>
    </location>
</feature>
<keyword evidence="4 5" id="KW-0472">Membrane</keyword>
<accession>A0A9D3AIN2</accession>
<feature type="transmembrane region" description="Helical" evidence="5">
    <location>
        <begin position="21"/>
        <end position="44"/>
    </location>
</feature>
<organism evidence="7 8">
    <name type="scientific">Merdimonas faecis</name>
    <dbReference type="NCBI Taxonomy" id="1653435"/>
    <lineage>
        <taxon>Bacteria</taxon>
        <taxon>Bacillati</taxon>
        <taxon>Bacillota</taxon>
        <taxon>Clostridia</taxon>
        <taxon>Lachnospirales</taxon>
        <taxon>Lachnospiraceae</taxon>
        <taxon>Merdimonas</taxon>
    </lineage>
</organism>
<name>A0A9D3AIN2_9FIRM</name>
<feature type="transmembrane region" description="Helical" evidence="5">
    <location>
        <begin position="50"/>
        <end position="72"/>
    </location>
</feature>
<evidence type="ECO:0000256" key="1">
    <source>
        <dbReference type="ARBA" id="ARBA00004141"/>
    </source>
</evidence>
<proteinExistence type="predicted"/>
<comment type="subcellular location">
    <subcellularLocation>
        <location evidence="1">Membrane</location>
        <topology evidence="1">Multi-pass membrane protein</topology>
    </subcellularLocation>
</comment>
<keyword evidence="3 5" id="KW-1133">Transmembrane helix</keyword>
<feature type="domain" description="ABC-2 type transporter transmembrane" evidence="6">
    <location>
        <begin position="11"/>
        <end position="207"/>
    </location>
</feature>
<dbReference type="AlphaFoldDB" id="A0A9D3AIN2"/>
<feature type="transmembrane region" description="Helical" evidence="5">
    <location>
        <begin position="214"/>
        <end position="233"/>
    </location>
</feature>
<reference evidence="7" key="1">
    <citation type="journal article" date="2021" name="PeerJ">
        <title>Extensive microbial diversity within the chicken gut microbiome revealed by metagenomics and culture.</title>
        <authorList>
            <person name="Gilroy R."/>
            <person name="Ravi A."/>
            <person name="Getino M."/>
            <person name="Pursley I."/>
            <person name="Horton D.L."/>
            <person name="Alikhan N.F."/>
            <person name="Baker D."/>
            <person name="Gharbi K."/>
            <person name="Hall N."/>
            <person name="Watson M."/>
            <person name="Adriaenssens E.M."/>
            <person name="Foster-Nyarko E."/>
            <person name="Jarju S."/>
            <person name="Secka A."/>
            <person name="Antonio M."/>
            <person name="Oren A."/>
            <person name="Chaudhuri R.R."/>
            <person name="La Ragione R."/>
            <person name="Hildebrand F."/>
            <person name="Pallen M.J."/>
        </authorList>
    </citation>
    <scope>NUCLEOTIDE SEQUENCE</scope>
    <source>
        <strain evidence="7">USAMLcec4-12693</strain>
    </source>
</reference>
<sequence>MSALIYGIRLQFRMDIRSRTLLVTCYLVPLLFFAVMGGIFTSLMPEAKDTLIASMTVMGVSMGALIGVPPSLLEIYGTDIRKMYRVGEAPRFFGLISLVISAFVHLMIMSGLILAIAPAAFDAKLPKNIGLYFAKLSLFLIVSLALSCVLGLAVKNQAKLTMLSQVFFLPSILLSGIMFPSRLLPFALEQAGKFFPAAWGYRLLTGVEDGGKSLLALLALLLVSVLACGIIGARKQDM</sequence>
<evidence type="ECO:0000256" key="5">
    <source>
        <dbReference type="SAM" id="Phobius"/>
    </source>
</evidence>
<dbReference type="GO" id="GO:0016020">
    <property type="term" value="C:membrane"/>
    <property type="evidence" value="ECO:0007669"/>
    <property type="project" value="UniProtKB-SubCell"/>
</dbReference>
<evidence type="ECO:0000259" key="6">
    <source>
        <dbReference type="Pfam" id="PF01061"/>
    </source>
</evidence>
<dbReference type="GO" id="GO:0140359">
    <property type="term" value="F:ABC-type transporter activity"/>
    <property type="evidence" value="ECO:0007669"/>
    <property type="project" value="InterPro"/>
</dbReference>
<dbReference type="InterPro" id="IPR013525">
    <property type="entry name" value="ABC2_TM"/>
</dbReference>
<dbReference type="EMBL" id="DYXE01000023">
    <property type="protein sequence ID" value="HJH49083.1"/>
    <property type="molecule type" value="Genomic_DNA"/>
</dbReference>
<dbReference type="Proteomes" id="UP000813420">
    <property type="component" value="Unassembled WGS sequence"/>
</dbReference>
<reference evidence="7" key="2">
    <citation type="submission" date="2021-09" db="EMBL/GenBank/DDBJ databases">
        <authorList>
            <person name="Gilroy R."/>
        </authorList>
    </citation>
    <scope>NUCLEOTIDE SEQUENCE</scope>
    <source>
        <strain evidence="7">USAMLcec4-12693</strain>
    </source>
</reference>
<evidence type="ECO:0000256" key="3">
    <source>
        <dbReference type="ARBA" id="ARBA00022989"/>
    </source>
</evidence>